<keyword evidence="3" id="KW-1185">Reference proteome</keyword>
<reference evidence="2" key="3">
    <citation type="journal article" date="2017" name="Nature">
        <title>Genome sequence of the progenitor of the wheat D genome Aegilops tauschii.</title>
        <authorList>
            <person name="Luo M.C."/>
            <person name="Gu Y.Q."/>
            <person name="Puiu D."/>
            <person name="Wang H."/>
            <person name="Twardziok S.O."/>
            <person name="Deal K.R."/>
            <person name="Huo N."/>
            <person name="Zhu T."/>
            <person name="Wang L."/>
            <person name="Wang Y."/>
            <person name="McGuire P.E."/>
            <person name="Liu S."/>
            <person name="Long H."/>
            <person name="Ramasamy R.K."/>
            <person name="Rodriguez J.C."/>
            <person name="Van S.L."/>
            <person name="Yuan L."/>
            <person name="Wang Z."/>
            <person name="Xia Z."/>
            <person name="Xiao L."/>
            <person name="Anderson O.D."/>
            <person name="Ouyang S."/>
            <person name="Liang Y."/>
            <person name="Zimin A.V."/>
            <person name="Pertea G."/>
            <person name="Qi P."/>
            <person name="Bennetzen J.L."/>
            <person name="Dai X."/>
            <person name="Dawson M.W."/>
            <person name="Muller H.G."/>
            <person name="Kugler K."/>
            <person name="Rivarola-Duarte L."/>
            <person name="Spannagl M."/>
            <person name="Mayer K.F.X."/>
            <person name="Lu F.H."/>
            <person name="Bevan M.W."/>
            <person name="Leroy P."/>
            <person name="Li P."/>
            <person name="You F.M."/>
            <person name="Sun Q."/>
            <person name="Liu Z."/>
            <person name="Lyons E."/>
            <person name="Wicker T."/>
            <person name="Salzberg S.L."/>
            <person name="Devos K.M."/>
            <person name="Dvorak J."/>
        </authorList>
    </citation>
    <scope>NUCLEOTIDE SEQUENCE [LARGE SCALE GENOMIC DNA]</scope>
    <source>
        <strain evidence="2">cv. AL8/78</strain>
    </source>
</reference>
<reference evidence="2" key="5">
    <citation type="journal article" date="2021" name="G3 (Bethesda)">
        <title>Aegilops tauschii genome assembly Aet v5.0 features greater sequence contiguity and improved annotation.</title>
        <authorList>
            <person name="Wang L."/>
            <person name="Zhu T."/>
            <person name="Rodriguez J.C."/>
            <person name="Deal K.R."/>
            <person name="Dubcovsky J."/>
            <person name="McGuire P.E."/>
            <person name="Lux T."/>
            <person name="Spannagl M."/>
            <person name="Mayer K.F.X."/>
            <person name="Baldrich P."/>
            <person name="Meyers B.C."/>
            <person name="Huo N."/>
            <person name="Gu Y.Q."/>
            <person name="Zhou H."/>
            <person name="Devos K.M."/>
            <person name="Bennetzen J.L."/>
            <person name="Unver T."/>
            <person name="Budak H."/>
            <person name="Gulick P.J."/>
            <person name="Galiba G."/>
            <person name="Kalapos B."/>
            <person name="Nelson D.R."/>
            <person name="Li P."/>
            <person name="You F.M."/>
            <person name="Luo M.C."/>
            <person name="Dvorak J."/>
        </authorList>
    </citation>
    <scope>NUCLEOTIDE SEQUENCE [LARGE SCALE GENOMIC DNA]</scope>
    <source>
        <strain evidence="2">cv. AL8/78</strain>
    </source>
</reference>
<feature type="compositionally biased region" description="Basic residues" evidence="1">
    <location>
        <begin position="138"/>
        <end position="147"/>
    </location>
</feature>
<reference evidence="3" key="2">
    <citation type="journal article" date="2017" name="Nat. Plants">
        <title>The Aegilops tauschii genome reveals multiple impacts of transposons.</title>
        <authorList>
            <person name="Zhao G."/>
            <person name="Zou C."/>
            <person name="Li K."/>
            <person name="Wang K."/>
            <person name="Li T."/>
            <person name="Gao L."/>
            <person name="Zhang X."/>
            <person name="Wang H."/>
            <person name="Yang Z."/>
            <person name="Liu X."/>
            <person name="Jiang W."/>
            <person name="Mao L."/>
            <person name="Kong X."/>
            <person name="Jiao Y."/>
            <person name="Jia J."/>
        </authorList>
    </citation>
    <scope>NUCLEOTIDE SEQUENCE [LARGE SCALE GENOMIC DNA]</scope>
    <source>
        <strain evidence="3">cv. AL8/78</strain>
    </source>
</reference>
<sequence>PHVASIHLVRSPNTATLLGTPDNHVEMSTNTQQFGLHGEAVGLRAGEGGPVGGRHARVDARHGHARLRGAGVHPHGPPHGEERRVQLRGGAAGAAHGPSERRQAPPRPRAEPRRLGPALPAAAGQAAPRHGPQPRGQLLRRGRRQGRHGGVQLPAQRAQEPPHHARGRRLARAAHAHVPRRARRAVRLHRAVGAVAGGQGRRRQ</sequence>
<organism evidence="2 3">
    <name type="scientific">Aegilops tauschii subsp. strangulata</name>
    <name type="common">Goatgrass</name>
    <dbReference type="NCBI Taxonomy" id="200361"/>
    <lineage>
        <taxon>Eukaryota</taxon>
        <taxon>Viridiplantae</taxon>
        <taxon>Streptophyta</taxon>
        <taxon>Embryophyta</taxon>
        <taxon>Tracheophyta</taxon>
        <taxon>Spermatophyta</taxon>
        <taxon>Magnoliopsida</taxon>
        <taxon>Liliopsida</taxon>
        <taxon>Poales</taxon>
        <taxon>Poaceae</taxon>
        <taxon>BOP clade</taxon>
        <taxon>Pooideae</taxon>
        <taxon>Triticodae</taxon>
        <taxon>Triticeae</taxon>
        <taxon>Triticinae</taxon>
        <taxon>Aegilops</taxon>
    </lineage>
</organism>
<feature type="compositionally biased region" description="Low complexity" evidence="1">
    <location>
        <begin position="115"/>
        <end position="137"/>
    </location>
</feature>
<reference evidence="2" key="4">
    <citation type="submission" date="2019-03" db="UniProtKB">
        <authorList>
            <consortium name="EnsemblPlants"/>
        </authorList>
    </citation>
    <scope>IDENTIFICATION</scope>
</reference>
<protein>
    <submittedName>
        <fullName evidence="2">Uncharacterized protein</fullName>
    </submittedName>
</protein>
<evidence type="ECO:0000313" key="2">
    <source>
        <dbReference type="EnsemblPlants" id="AET6Gv20828800.3"/>
    </source>
</evidence>
<accession>A0A453PRX9</accession>
<reference evidence="3" key="1">
    <citation type="journal article" date="2014" name="Science">
        <title>Ancient hybridizations among the ancestral genomes of bread wheat.</title>
        <authorList>
            <consortium name="International Wheat Genome Sequencing Consortium,"/>
            <person name="Marcussen T."/>
            <person name="Sandve S.R."/>
            <person name="Heier L."/>
            <person name="Spannagl M."/>
            <person name="Pfeifer M."/>
            <person name="Jakobsen K.S."/>
            <person name="Wulff B.B."/>
            <person name="Steuernagel B."/>
            <person name="Mayer K.F."/>
            <person name="Olsen O.A."/>
        </authorList>
    </citation>
    <scope>NUCLEOTIDE SEQUENCE [LARGE SCALE GENOMIC DNA]</scope>
    <source>
        <strain evidence="3">cv. AL8/78</strain>
    </source>
</reference>
<dbReference type="AlphaFoldDB" id="A0A453PRX9"/>
<dbReference type="Gramene" id="AET6Gv20828800.3">
    <property type="protein sequence ID" value="AET6Gv20828800.3"/>
    <property type="gene ID" value="AET6Gv20828800"/>
</dbReference>
<feature type="region of interest" description="Disordered" evidence="1">
    <location>
        <begin position="88"/>
        <end position="204"/>
    </location>
</feature>
<evidence type="ECO:0000313" key="3">
    <source>
        <dbReference type="Proteomes" id="UP000015105"/>
    </source>
</evidence>
<feature type="compositionally biased region" description="Gly residues" evidence="1">
    <location>
        <begin position="195"/>
        <end position="204"/>
    </location>
</feature>
<dbReference type="EnsemblPlants" id="AET6Gv20828800.3">
    <property type="protein sequence ID" value="AET6Gv20828800.3"/>
    <property type="gene ID" value="AET6Gv20828800"/>
</dbReference>
<feature type="compositionally biased region" description="Basic and acidic residues" evidence="1">
    <location>
        <begin position="98"/>
        <end position="114"/>
    </location>
</feature>
<name>A0A453PRX9_AEGTS</name>
<feature type="compositionally biased region" description="Basic residues" evidence="1">
    <location>
        <begin position="164"/>
        <end position="190"/>
    </location>
</feature>
<evidence type="ECO:0000256" key="1">
    <source>
        <dbReference type="SAM" id="MobiDB-lite"/>
    </source>
</evidence>
<dbReference type="Proteomes" id="UP000015105">
    <property type="component" value="Chromosome 6D"/>
</dbReference>
<proteinExistence type="predicted"/>